<feature type="domain" description="Papillomavirus E2 N-terminal" evidence="15">
    <location>
        <begin position="1"/>
        <end position="199"/>
    </location>
</feature>
<dbReference type="SUPFAM" id="SSF51332">
    <property type="entry name" value="E2 regulatory, transactivation domain"/>
    <property type="match status" value="1"/>
</dbReference>
<keyword evidence="12" id="KW-0832">Ubl conjugation</keyword>
<dbReference type="GO" id="GO:0003700">
    <property type="term" value="F:DNA-binding transcription factor activity"/>
    <property type="evidence" value="ECO:0007669"/>
    <property type="project" value="UniProtKB-UniRule"/>
</dbReference>
<dbReference type="Pfam" id="PF00511">
    <property type="entry name" value="PPV_E2_C"/>
    <property type="match status" value="1"/>
</dbReference>
<comment type="function">
    <text evidence="12">Plays a role in the initiation of viral DNA replication. A dimer of E2 interacts with a dimer of E1 in order to improve specificity of E1 DNA binding activity. Once the complex recognizes and binds DNA at specific sites, the E2 dimer is removed from DNA. E2 also regulates viral transcription through binding to the E2RE response element (5'-ACCNNNNNNGGT-3') present in multiple copies in the regulatory regions of the viral genome. Activates or represses transcription depending on E2RE's position with regards to proximal promoter elements including the TATA-box. Repression occurs by sterically hindering the assembly of the transcription initiation complex.</text>
</comment>
<feature type="compositionally biased region" description="Polar residues" evidence="14">
    <location>
        <begin position="287"/>
        <end position="298"/>
    </location>
</feature>
<comment type="subunit">
    <text evidence="12">Binds DNA as homodimer. Interacts with protein E1; this interaction greatly increases E1 DNA-binding activity. Interacts with protein L1; this interaction enhances E2-dependent replication and transcription activation. Interacts with protein L2; this interaction inhibits E2 transcriptional activity but not DNA replication function E2. Interacts with protein E7; this interaction inhibits E7 oncogenic activity. Interacts with host TAF1; this interaction modulates E2-dependent transcriptional regulation. Interacts with host BRD4; this interaction mediates E2 transcriptional activation function. Additionally, the interaction with host BRD4 on mitotic chromosomes mediates tethering of the viral genome. Interacts with host TOPBP1; this interaction is required for optimal viral DNA replication.</text>
</comment>
<comment type="PTM">
    <text evidence="12">Sumoylation plays a regulatory role in E2 transcriptional activity.</text>
</comment>
<keyword evidence="11 12" id="KW-0804">Transcription</keyword>
<evidence type="ECO:0000256" key="1">
    <source>
        <dbReference type="ARBA" id="ARBA00004147"/>
    </source>
</evidence>
<sequence>METLRERFDALQEQLLTLYEQENNDLESQLLHWKLQRKESALMYYARKNGLASLGMQRLPSLQVSEQQAKQAILMTLYLESLSKTPYAKEHWTLQDTSYERFMGQPPYCFKKGPFTVDVVYDKDSNNMFSYTNYNFIYYQDEDENWHKTSGEVSYEGLYYTDYKGRSVYFVYFEKDAQLYSQYGTWEVHFKNQTISASVVSTSTGTGSGAYDSPDSSPPGRRSTGRPRVSEARQPANTSPTAYPEASEKTALRKRPGPGPGQTSPSPSAGAPKRRRRGEREQVPRQLRSTPSVSSGTPWPSPGQVGRRSRLPPRHNSSRLRRLQAEAWDPPVILLKGKANNLKCWRNRVKQRNLDFKIVFSSLFNWIGLSHTEHGKHRMLLAFDGEKERRLFLDTVKLPKGVTYSLGNLDSL</sequence>
<evidence type="ECO:0000256" key="2">
    <source>
        <dbReference type="ARBA" id="ARBA00007794"/>
    </source>
</evidence>
<dbReference type="EMBL" id="KF857586">
    <property type="protein sequence ID" value="AHM27269.1"/>
    <property type="molecule type" value="Genomic_DNA"/>
</dbReference>
<dbReference type="Gene3D" id="1.10.287.30">
    <property type="entry name" value="E2 (early) protein, N terminal domain, subdomain 1"/>
    <property type="match status" value="1"/>
</dbReference>
<keyword evidence="8 12" id="KW-0805">Transcription regulation</keyword>
<dbReference type="GO" id="GO:0006351">
    <property type="term" value="P:DNA-templated transcription"/>
    <property type="evidence" value="ECO:0007669"/>
    <property type="project" value="UniProtKB-UniRule"/>
</dbReference>
<accession>A0A0A7BWG9</accession>
<feature type="region of interest" description="DNA-binding domain" evidence="12">
    <location>
        <begin position="329"/>
        <end position="412"/>
    </location>
</feature>
<evidence type="ECO:0000256" key="12">
    <source>
        <dbReference type="HAMAP-Rule" id="MF_04001"/>
    </source>
</evidence>
<dbReference type="GO" id="GO:0006275">
    <property type="term" value="P:regulation of DNA replication"/>
    <property type="evidence" value="ECO:0007669"/>
    <property type="project" value="UniProtKB-UniRule"/>
</dbReference>
<feature type="compositionally biased region" description="Low complexity" evidence="14">
    <location>
        <begin position="261"/>
        <end position="271"/>
    </location>
</feature>
<evidence type="ECO:0000256" key="13">
    <source>
        <dbReference type="SAM" id="Coils"/>
    </source>
</evidence>
<evidence type="ECO:0000256" key="3">
    <source>
        <dbReference type="ARBA" id="ARBA00022491"/>
    </source>
</evidence>
<dbReference type="HAMAP" id="MF_04001">
    <property type="entry name" value="PPV_E2"/>
    <property type="match status" value="1"/>
</dbReference>
<feature type="region of interest" description="Disordered" evidence="14">
    <location>
        <begin position="201"/>
        <end position="319"/>
    </location>
</feature>
<dbReference type="GO" id="GO:0042025">
    <property type="term" value="C:host cell nucleus"/>
    <property type="evidence" value="ECO:0007669"/>
    <property type="project" value="UniProtKB-SubCell"/>
</dbReference>
<evidence type="ECO:0000256" key="14">
    <source>
        <dbReference type="SAM" id="MobiDB-lite"/>
    </source>
</evidence>
<keyword evidence="9 12" id="KW-0238">DNA-binding</keyword>
<evidence type="ECO:0000256" key="10">
    <source>
        <dbReference type="ARBA" id="ARBA00023159"/>
    </source>
</evidence>
<dbReference type="GO" id="GO:0000166">
    <property type="term" value="F:nucleotide binding"/>
    <property type="evidence" value="ECO:0007669"/>
    <property type="project" value="UniProtKB-UniRule"/>
</dbReference>
<comment type="caution">
    <text evidence="12">Lacks conserved residue(s) required for the propagation of feature annotation.</text>
</comment>
<evidence type="ECO:0000313" key="17">
    <source>
        <dbReference type="EMBL" id="AHM27269.1"/>
    </source>
</evidence>
<dbReference type="Gene3D" id="2.170.200.10">
    <property type="entry name" value="Papillomavirus E2 early protein domain"/>
    <property type="match status" value="1"/>
</dbReference>
<evidence type="ECO:0000256" key="6">
    <source>
        <dbReference type="ARBA" id="ARBA00022562"/>
    </source>
</evidence>
<dbReference type="InterPro" id="IPR036050">
    <property type="entry name" value="Regulatory_protein_E2_N"/>
</dbReference>
<reference evidence="17 18" key="1">
    <citation type="submission" date="2013-11" db="EMBL/GenBank/DDBJ databases">
        <title>Exploring papillomavirus diversity in European mammals.</title>
        <authorList>
            <person name="Mengual-Chulia B."/>
            <person name="Bravo I.G."/>
        </authorList>
    </citation>
    <scope>NUCLEOTIDE SEQUENCE [LARGE SCALE GENOMIC DNA]</scope>
    <source>
        <strain evidence="17">ILAT 93957</strain>
    </source>
</reference>
<dbReference type="GO" id="GO:0003677">
    <property type="term" value="F:DNA binding"/>
    <property type="evidence" value="ECO:0007669"/>
    <property type="project" value="UniProtKB-UniRule"/>
</dbReference>
<evidence type="ECO:0000256" key="5">
    <source>
        <dbReference type="ARBA" id="ARBA00022553"/>
    </source>
</evidence>
<evidence type="ECO:0000256" key="4">
    <source>
        <dbReference type="ARBA" id="ARBA00022518"/>
    </source>
</evidence>
<evidence type="ECO:0000259" key="15">
    <source>
        <dbReference type="Pfam" id="PF00508"/>
    </source>
</evidence>
<evidence type="ECO:0000256" key="9">
    <source>
        <dbReference type="ARBA" id="ARBA00023125"/>
    </source>
</evidence>
<dbReference type="OrthoDB" id="15886at10239"/>
<feature type="cross-link" description="Glycyl lysine isopeptide (Lys-Gly) (interchain with G-Cter in SUMO)" evidence="12">
    <location>
        <position position="336"/>
    </location>
</feature>
<feature type="compositionally biased region" description="Basic residues" evidence="14">
    <location>
        <begin position="307"/>
        <end position="319"/>
    </location>
</feature>
<dbReference type="InterPro" id="IPR042504">
    <property type="entry name" value="Regulatory_protein_E2_N_2"/>
</dbReference>
<evidence type="ECO:0000256" key="7">
    <source>
        <dbReference type="ARBA" id="ARBA00022705"/>
    </source>
</evidence>
<comment type="PTM">
    <text evidence="12">Phosphorylated.</text>
</comment>
<keyword evidence="7 12" id="KW-0235">DNA replication</keyword>
<dbReference type="InterPro" id="IPR042503">
    <property type="entry name" value="Regulatory_protein_E2_N_1"/>
</dbReference>
<feature type="domain" description="Papillomavirus E2 C-terminal" evidence="16">
    <location>
        <begin position="331"/>
        <end position="409"/>
    </location>
</feature>
<evidence type="ECO:0000256" key="11">
    <source>
        <dbReference type="ARBA" id="ARBA00023163"/>
    </source>
</evidence>
<comment type="similarity">
    <text evidence="12">Belongs to the papillomaviridae E2 protein family.</text>
</comment>
<dbReference type="GO" id="GO:0039693">
    <property type="term" value="P:viral DNA genome replication"/>
    <property type="evidence" value="ECO:0007669"/>
    <property type="project" value="UniProtKB-UniRule"/>
</dbReference>
<dbReference type="InterPro" id="IPR012677">
    <property type="entry name" value="Nucleotide-bd_a/b_plait_sf"/>
</dbReference>
<organism evidence="17 18">
    <name type="scientific">Vulpes vulpes papillomavirus 1</name>
    <dbReference type="NCBI Taxonomy" id="1163709"/>
    <lineage>
        <taxon>Viruses</taxon>
        <taxon>Monodnaviria</taxon>
        <taxon>Shotokuvirae</taxon>
        <taxon>Cossaviricota</taxon>
        <taxon>Papovaviricetes</taxon>
        <taxon>Zurhausenvirales</taxon>
        <taxon>Papillomaviridae</taxon>
        <taxon>Firstpapillomavirinae</taxon>
        <taxon>Treisetapapillomavirus</taxon>
        <taxon>Treisetapapillomavirus 1</taxon>
    </lineage>
</organism>
<feature type="coiled-coil region" evidence="13">
    <location>
        <begin position="1"/>
        <end position="36"/>
    </location>
</feature>
<comment type="subcellular location">
    <subcellularLocation>
        <location evidence="1 12">Host nucleus</location>
    </subcellularLocation>
</comment>
<gene>
    <name evidence="12" type="primary">E2</name>
</gene>
<keyword evidence="18" id="KW-1185">Reference proteome</keyword>
<evidence type="ECO:0000256" key="8">
    <source>
        <dbReference type="ARBA" id="ARBA00023015"/>
    </source>
</evidence>
<comment type="similarity">
    <text evidence="2">Belongs to the papillomaviridae E8^E2C protein family.</text>
</comment>
<evidence type="ECO:0000313" key="18">
    <source>
        <dbReference type="Proteomes" id="UP000125000"/>
    </source>
</evidence>
<dbReference type="InterPro" id="IPR001866">
    <property type="entry name" value="PPV_E2_N"/>
</dbReference>
<dbReference type="InterPro" id="IPR035975">
    <property type="entry name" value="E2/EBNA1_C_sf"/>
</dbReference>
<keyword evidence="3 12" id="KW-0678">Repressor</keyword>
<proteinExistence type="inferred from homology"/>
<keyword evidence="13" id="KW-0175">Coiled coil</keyword>
<keyword evidence="10 12" id="KW-0010">Activator</keyword>
<dbReference type="SUPFAM" id="SSF54957">
    <property type="entry name" value="Viral DNA-binding domain"/>
    <property type="match status" value="1"/>
</dbReference>
<keyword evidence="4 12" id="KW-0244">Early protein</keyword>
<dbReference type="Proteomes" id="UP000125000">
    <property type="component" value="Segment"/>
</dbReference>
<dbReference type="InterPro" id="IPR000427">
    <property type="entry name" value="Papillomavirus_E2_C"/>
</dbReference>
<name>A0A0A7BWG9_9PAPI</name>
<keyword evidence="6 12" id="KW-1048">Host nucleus</keyword>
<protein>
    <recommendedName>
        <fullName evidence="12">Regulatory protein E2</fullName>
    </recommendedName>
</protein>
<dbReference type="GO" id="GO:0006260">
    <property type="term" value="P:DNA replication"/>
    <property type="evidence" value="ECO:0007669"/>
    <property type="project" value="UniProtKB-KW"/>
</dbReference>
<feature type="compositionally biased region" description="Low complexity" evidence="14">
    <location>
        <begin position="201"/>
        <end position="222"/>
    </location>
</feature>
<keyword evidence="5 12" id="KW-0597">Phosphoprotein</keyword>
<dbReference type="InterPro" id="IPR033668">
    <property type="entry name" value="Reg_prot_E2"/>
</dbReference>
<dbReference type="Gene3D" id="3.30.70.330">
    <property type="match status" value="1"/>
</dbReference>
<keyword evidence="12" id="KW-1017">Isopeptide bond</keyword>
<dbReference type="Pfam" id="PF00508">
    <property type="entry name" value="PPV_E2_N"/>
    <property type="match status" value="1"/>
</dbReference>
<evidence type="ECO:0000259" key="16">
    <source>
        <dbReference type="Pfam" id="PF00511"/>
    </source>
</evidence>